<keyword evidence="2" id="KW-1185">Reference proteome</keyword>
<accession>A0A8S3SB51</accession>
<proteinExistence type="predicted"/>
<dbReference type="OrthoDB" id="6153856at2759"/>
<dbReference type="AlphaFoldDB" id="A0A8S3SB51"/>
<comment type="caution">
    <text evidence="1">The sequence shown here is derived from an EMBL/GenBank/DDBJ whole genome shotgun (WGS) entry which is preliminary data.</text>
</comment>
<gene>
    <name evidence="1" type="ORF">MEDL_31631</name>
</gene>
<evidence type="ECO:0000313" key="1">
    <source>
        <dbReference type="EMBL" id="CAG2218014.1"/>
    </source>
</evidence>
<sequence length="297" mass="33811">MKAIQEKSPGYPTQVVPSGARYTALETSQRTEVYEFRSTEPYDPRNCRISLPPITEEVFGVEESASIYDHTAISNIRGMPLTYRNIKPRKIAMEAIQEKSPGYPTQVVPSGARYAELETSNRTEVYEFRSTEPYDPRNCRISLPPITGEVFGVEESPIQEDVIAYEKIKSIQEKSPEYPTQVVPSGARYAELETSNRTEVYEFRSTEPYDPRNCRISLPTITEEVFGVEESPIQVIFICKWRQVIPKQKKRAATVIRIRKCEKVWNPSTQTILLSNAFNVTVLNYTDQLPVKIGAAN</sequence>
<protein>
    <submittedName>
        <fullName evidence="1">Uncharacterized protein</fullName>
    </submittedName>
</protein>
<reference evidence="1" key="1">
    <citation type="submission" date="2021-03" db="EMBL/GenBank/DDBJ databases">
        <authorList>
            <person name="Bekaert M."/>
        </authorList>
    </citation>
    <scope>NUCLEOTIDE SEQUENCE</scope>
</reference>
<organism evidence="1 2">
    <name type="scientific">Mytilus edulis</name>
    <name type="common">Blue mussel</name>
    <dbReference type="NCBI Taxonomy" id="6550"/>
    <lineage>
        <taxon>Eukaryota</taxon>
        <taxon>Metazoa</taxon>
        <taxon>Spiralia</taxon>
        <taxon>Lophotrochozoa</taxon>
        <taxon>Mollusca</taxon>
        <taxon>Bivalvia</taxon>
        <taxon>Autobranchia</taxon>
        <taxon>Pteriomorphia</taxon>
        <taxon>Mytilida</taxon>
        <taxon>Mytiloidea</taxon>
        <taxon>Mytilidae</taxon>
        <taxon>Mytilinae</taxon>
        <taxon>Mytilus</taxon>
    </lineage>
</organism>
<name>A0A8S3SB51_MYTED</name>
<dbReference type="EMBL" id="CAJPWZ010001583">
    <property type="protein sequence ID" value="CAG2218014.1"/>
    <property type="molecule type" value="Genomic_DNA"/>
</dbReference>
<dbReference type="Proteomes" id="UP000683360">
    <property type="component" value="Unassembled WGS sequence"/>
</dbReference>
<evidence type="ECO:0000313" key="2">
    <source>
        <dbReference type="Proteomes" id="UP000683360"/>
    </source>
</evidence>